<keyword evidence="3 6" id="KW-0378">Hydrolase</keyword>
<protein>
    <recommendedName>
        <fullName evidence="6">Carboxylic ester hydrolase</fullName>
        <ecNumber evidence="6">3.1.1.-</ecNumber>
    </recommendedName>
</protein>
<sequence>MKVVLANLILVSAVWGSPRLDPLVNTKKGLIRGLQASDGDYSMFMGIPYARVNQSNPFGPSLPYPDFDEVFEAYDDSAICPQVEQFVNQIVGSLDCLHLNIYVPNKATSRNRLPVLIWIYGGAFQRGFAGRFLYGPKYLVRNDIILVTVNYRVGPYGFMCLDTPEIPGNQGLKDQLSALRWVKDNIDAFGGDVNKVTIIGESAGGKSVDFHLHSAQEKLFDKVIIQSGTTLCPSAVPEADTRAPMTIVEHLGYEAEDNADALNFLSTVEPKLVIAAVTELSLTFLPCVEKDFDGVEKFVEVHPINSQIPKAKDVKILAGYNNREMLVSYGNKASGYEDNVFKINLEKTFDLSDNEDLITLVRQFYIGDEDMSVDLKWDLMDFDSDFSYNHPVHRSLQKYLENDGMVYHYIFSYSGGRNLYKFKNNITEVGAAHADEIGYLFDVSIMDTPSDEDQLVIDRITKLWTNFVKYGIWNLEFGNQLAIEVNGKRRTVLGENVFCGVCLRKAKNEDEDALFSKHLKDAHGLDDTLKTRTSTIKEFFTPRISGRIRDGSGKSDKWSLSRDLALWFARSLMPFDTVENDAMIDFLKKYSVIVSDADLPSRHNIAREGLEDVYNSMLAYINAFISKQSSLRCLDCRYVDR</sequence>
<dbReference type="Pfam" id="PF00135">
    <property type="entry name" value="COesterase"/>
    <property type="match status" value="1"/>
</dbReference>
<feature type="chain" id="PRO_5035968494" description="Carboxylic ester hydrolase" evidence="6">
    <location>
        <begin position="17"/>
        <end position="641"/>
    </location>
</feature>
<keyword evidence="9" id="KW-1185">Reference proteome</keyword>
<name>A0A8S3WDQ6_PARAO</name>
<accession>A0A8S3WDQ6</accession>
<keyword evidence="4" id="KW-1015">Disulfide bond</keyword>
<organism evidence="8 9">
    <name type="scientific">Parnassius apollo</name>
    <name type="common">Apollo butterfly</name>
    <name type="synonym">Papilio apollo</name>
    <dbReference type="NCBI Taxonomy" id="110799"/>
    <lineage>
        <taxon>Eukaryota</taxon>
        <taxon>Metazoa</taxon>
        <taxon>Ecdysozoa</taxon>
        <taxon>Arthropoda</taxon>
        <taxon>Hexapoda</taxon>
        <taxon>Insecta</taxon>
        <taxon>Pterygota</taxon>
        <taxon>Neoptera</taxon>
        <taxon>Endopterygota</taxon>
        <taxon>Lepidoptera</taxon>
        <taxon>Glossata</taxon>
        <taxon>Ditrysia</taxon>
        <taxon>Papilionoidea</taxon>
        <taxon>Papilionidae</taxon>
        <taxon>Parnassiinae</taxon>
        <taxon>Parnassini</taxon>
        <taxon>Parnassius</taxon>
        <taxon>Parnassius</taxon>
    </lineage>
</organism>
<evidence type="ECO:0000313" key="8">
    <source>
        <dbReference type="EMBL" id="CAG4953000.1"/>
    </source>
</evidence>
<dbReference type="InterPro" id="IPR002018">
    <property type="entry name" value="CarbesteraseB"/>
</dbReference>
<comment type="caution">
    <text evidence="8">The sequence shown here is derived from an EMBL/GenBank/DDBJ whole genome shotgun (WGS) entry which is preliminary data.</text>
</comment>
<evidence type="ECO:0000256" key="3">
    <source>
        <dbReference type="ARBA" id="ARBA00022801"/>
    </source>
</evidence>
<evidence type="ECO:0000256" key="4">
    <source>
        <dbReference type="ARBA" id="ARBA00023157"/>
    </source>
</evidence>
<dbReference type="AlphaFoldDB" id="A0A8S3WDQ6"/>
<dbReference type="InterPro" id="IPR019826">
    <property type="entry name" value="Carboxylesterase_B_AS"/>
</dbReference>
<evidence type="ECO:0000256" key="5">
    <source>
        <dbReference type="ARBA" id="ARBA00023180"/>
    </source>
</evidence>
<dbReference type="Proteomes" id="UP000691718">
    <property type="component" value="Unassembled WGS sequence"/>
</dbReference>
<keyword evidence="2" id="KW-0719">Serine esterase</keyword>
<dbReference type="EMBL" id="CAJQZP010000287">
    <property type="protein sequence ID" value="CAG4953000.1"/>
    <property type="molecule type" value="Genomic_DNA"/>
</dbReference>
<dbReference type="PANTHER" id="PTHR43142:SF1">
    <property type="entry name" value="CARBOXYLIC ESTER HYDROLASE"/>
    <property type="match status" value="1"/>
</dbReference>
<dbReference type="EC" id="3.1.1.-" evidence="6"/>
<feature type="domain" description="Carboxylesterase type B" evidence="7">
    <location>
        <begin position="21"/>
        <end position="472"/>
    </location>
</feature>
<keyword evidence="5" id="KW-0325">Glycoprotein</keyword>
<keyword evidence="6" id="KW-0732">Signal</keyword>
<evidence type="ECO:0000256" key="6">
    <source>
        <dbReference type="RuleBase" id="RU361235"/>
    </source>
</evidence>
<evidence type="ECO:0000259" key="7">
    <source>
        <dbReference type="Pfam" id="PF00135"/>
    </source>
</evidence>
<dbReference type="PANTHER" id="PTHR43142">
    <property type="entry name" value="CARBOXYLIC ESTER HYDROLASE"/>
    <property type="match status" value="1"/>
</dbReference>
<comment type="similarity">
    <text evidence="1 6">Belongs to the type-B carboxylesterase/lipase family.</text>
</comment>
<dbReference type="OrthoDB" id="19653at2759"/>
<proteinExistence type="inferred from homology"/>
<gene>
    <name evidence="8" type="ORF">PAPOLLO_LOCUS4764</name>
</gene>
<reference evidence="8" key="1">
    <citation type="submission" date="2021-04" db="EMBL/GenBank/DDBJ databases">
        <authorList>
            <person name="Tunstrom K."/>
        </authorList>
    </citation>
    <scope>NUCLEOTIDE SEQUENCE</scope>
</reference>
<evidence type="ECO:0000256" key="2">
    <source>
        <dbReference type="ARBA" id="ARBA00022487"/>
    </source>
</evidence>
<dbReference type="PROSITE" id="PS00122">
    <property type="entry name" value="CARBOXYLESTERASE_B_1"/>
    <property type="match status" value="1"/>
</dbReference>
<evidence type="ECO:0000313" key="9">
    <source>
        <dbReference type="Proteomes" id="UP000691718"/>
    </source>
</evidence>
<feature type="signal peptide" evidence="6">
    <location>
        <begin position="1"/>
        <end position="16"/>
    </location>
</feature>
<dbReference type="GO" id="GO:0052689">
    <property type="term" value="F:carboxylic ester hydrolase activity"/>
    <property type="evidence" value="ECO:0007669"/>
    <property type="project" value="UniProtKB-KW"/>
</dbReference>
<evidence type="ECO:0000256" key="1">
    <source>
        <dbReference type="ARBA" id="ARBA00005964"/>
    </source>
</evidence>